<organism evidence="10 11">
    <name type="scientific">Linnemannia gamsii</name>
    <dbReference type="NCBI Taxonomy" id="64522"/>
    <lineage>
        <taxon>Eukaryota</taxon>
        <taxon>Fungi</taxon>
        <taxon>Fungi incertae sedis</taxon>
        <taxon>Mucoromycota</taxon>
        <taxon>Mortierellomycotina</taxon>
        <taxon>Mortierellomycetes</taxon>
        <taxon>Mortierellales</taxon>
        <taxon>Mortierellaceae</taxon>
        <taxon>Linnemannia</taxon>
    </lineage>
</organism>
<keyword evidence="6" id="KW-0539">Nucleus</keyword>
<dbReference type="FunFam" id="3.30.160.60:FF:000125">
    <property type="entry name" value="Putative zinc finger protein 143"/>
    <property type="match status" value="1"/>
</dbReference>
<dbReference type="InterPro" id="IPR036236">
    <property type="entry name" value="Znf_C2H2_sf"/>
</dbReference>
<dbReference type="Pfam" id="PF00096">
    <property type="entry name" value="zf-C2H2"/>
    <property type="match status" value="1"/>
</dbReference>
<feature type="compositionally biased region" description="Polar residues" evidence="8">
    <location>
        <begin position="279"/>
        <end position="317"/>
    </location>
</feature>
<keyword evidence="2" id="KW-0479">Metal-binding</keyword>
<dbReference type="GO" id="GO:0008270">
    <property type="term" value="F:zinc ion binding"/>
    <property type="evidence" value="ECO:0007669"/>
    <property type="project" value="UniProtKB-KW"/>
</dbReference>
<evidence type="ECO:0000313" key="11">
    <source>
        <dbReference type="Proteomes" id="UP000823405"/>
    </source>
</evidence>
<dbReference type="GO" id="GO:0000981">
    <property type="term" value="F:DNA-binding transcription factor activity, RNA polymerase II-specific"/>
    <property type="evidence" value="ECO:0007669"/>
    <property type="project" value="TreeGrafter"/>
</dbReference>
<feature type="domain" description="C2H2-type" evidence="9">
    <location>
        <begin position="399"/>
        <end position="428"/>
    </location>
</feature>
<dbReference type="PROSITE" id="PS50157">
    <property type="entry name" value="ZINC_FINGER_C2H2_2"/>
    <property type="match status" value="3"/>
</dbReference>
<evidence type="ECO:0000256" key="8">
    <source>
        <dbReference type="SAM" id="MobiDB-lite"/>
    </source>
</evidence>
<dbReference type="OrthoDB" id="8117402at2759"/>
<gene>
    <name evidence="10" type="ORF">BGZ97_008815</name>
</gene>
<reference evidence="10" key="1">
    <citation type="journal article" date="2020" name="Fungal Divers.">
        <title>Resolving the Mortierellaceae phylogeny through synthesis of multi-gene phylogenetics and phylogenomics.</title>
        <authorList>
            <person name="Vandepol N."/>
            <person name="Liber J."/>
            <person name="Desiro A."/>
            <person name="Na H."/>
            <person name="Kennedy M."/>
            <person name="Barry K."/>
            <person name="Grigoriev I.V."/>
            <person name="Miller A.N."/>
            <person name="O'Donnell K."/>
            <person name="Stajich J.E."/>
            <person name="Bonito G."/>
        </authorList>
    </citation>
    <scope>NUCLEOTIDE SEQUENCE</scope>
    <source>
        <strain evidence="10">NVP60</strain>
    </source>
</reference>
<protein>
    <recommendedName>
        <fullName evidence="9">C2H2-type domain-containing protein</fullName>
    </recommendedName>
</protein>
<dbReference type="PROSITE" id="PS00028">
    <property type="entry name" value="ZINC_FINGER_C2H2_1"/>
    <property type="match status" value="2"/>
</dbReference>
<feature type="domain" description="C2H2-type" evidence="9">
    <location>
        <begin position="429"/>
        <end position="456"/>
    </location>
</feature>
<keyword evidence="4 7" id="KW-0863">Zinc-finger</keyword>
<evidence type="ECO:0000256" key="3">
    <source>
        <dbReference type="ARBA" id="ARBA00022737"/>
    </source>
</evidence>
<feature type="region of interest" description="Disordered" evidence="8">
    <location>
        <begin position="63"/>
        <end position="86"/>
    </location>
</feature>
<comment type="caution">
    <text evidence="10">The sequence shown here is derived from an EMBL/GenBank/DDBJ whole genome shotgun (WGS) entry which is preliminary data.</text>
</comment>
<evidence type="ECO:0000256" key="2">
    <source>
        <dbReference type="ARBA" id="ARBA00022723"/>
    </source>
</evidence>
<evidence type="ECO:0000313" key="10">
    <source>
        <dbReference type="EMBL" id="KAG0314939.1"/>
    </source>
</evidence>
<dbReference type="SUPFAM" id="SSF57667">
    <property type="entry name" value="beta-beta-alpha zinc fingers"/>
    <property type="match status" value="2"/>
</dbReference>
<dbReference type="SMART" id="SM00355">
    <property type="entry name" value="ZnF_C2H2"/>
    <property type="match status" value="3"/>
</dbReference>
<feature type="compositionally biased region" description="Basic residues" evidence="8">
    <location>
        <begin position="381"/>
        <end position="394"/>
    </location>
</feature>
<evidence type="ECO:0000256" key="7">
    <source>
        <dbReference type="PROSITE-ProRule" id="PRU00042"/>
    </source>
</evidence>
<feature type="region of interest" description="Disordered" evidence="8">
    <location>
        <begin position="372"/>
        <end position="397"/>
    </location>
</feature>
<name>A0A9P6R9T4_9FUNG</name>
<feature type="compositionally biased region" description="Acidic residues" evidence="8">
    <location>
        <begin position="77"/>
        <end position="86"/>
    </location>
</feature>
<evidence type="ECO:0000256" key="5">
    <source>
        <dbReference type="ARBA" id="ARBA00022833"/>
    </source>
</evidence>
<keyword evidence="3" id="KW-0677">Repeat</keyword>
<dbReference type="FunFam" id="3.30.160.60:FF:000710">
    <property type="entry name" value="Zinc finger protein 768"/>
    <property type="match status" value="1"/>
</dbReference>
<dbReference type="PANTHER" id="PTHR24394">
    <property type="entry name" value="ZINC FINGER PROTEIN"/>
    <property type="match status" value="1"/>
</dbReference>
<dbReference type="Gene3D" id="3.30.160.60">
    <property type="entry name" value="Classic Zinc Finger"/>
    <property type="match status" value="3"/>
</dbReference>
<feature type="region of interest" description="Disordered" evidence="8">
    <location>
        <begin position="278"/>
        <end position="317"/>
    </location>
</feature>
<dbReference type="InterPro" id="IPR013087">
    <property type="entry name" value="Znf_C2H2_type"/>
</dbReference>
<keyword evidence="11" id="KW-1185">Reference proteome</keyword>
<feature type="domain" description="C2H2-type" evidence="9">
    <location>
        <begin position="457"/>
        <end position="478"/>
    </location>
</feature>
<evidence type="ECO:0000256" key="6">
    <source>
        <dbReference type="ARBA" id="ARBA00023242"/>
    </source>
</evidence>
<evidence type="ECO:0000259" key="9">
    <source>
        <dbReference type="PROSITE" id="PS50157"/>
    </source>
</evidence>
<keyword evidence="5" id="KW-0862">Zinc</keyword>
<dbReference type="PANTHER" id="PTHR24394:SF29">
    <property type="entry name" value="MYONEURIN"/>
    <property type="match status" value="1"/>
</dbReference>
<dbReference type="AlphaFoldDB" id="A0A9P6R9T4"/>
<dbReference type="GO" id="GO:0005634">
    <property type="term" value="C:nucleus"/>
    <property type="evidence" value="ECO:0007669"/>
    <property type="project" value="UniProtKB-SubCell"/>
</dbReference>
<comment type="subcellular location">
    <subcellularLocation>
        <location evidence="1">Nucleus</location>
    </subcellularLocation>
</comment>
<sequence length="523" mass="58285">MLPTDYSFTQYPSTRIHLLEQGFTPANITPDLSTLLPDLSTAVPAHFYLDPLDMPSLPALMSPDSSLNEFSESVDGREEEEDDDDLDEYEIFTTPHQRTSASDSHANNSNVNANSKQYQFECSDESALGFDSGFPSLPTQHPFYNQSHYALPNTSGPIYAIYSDFQQPQMMYHEHQLQQHVLIPEAQRLQGLPAQHQEQQHSMYASNFVQHLQQPFIPSSAPLHEAVPTISVEQVPNPQAYVETDVLNYYLSSFEPQQQQSSLLSTLESSLDLLLTPLNPNGSSTSNSTLAQSPTMSWASIESSRPASPEQQQQQSFPNHVAVCRNNSSNKRPRPTKKHSVPLYRKAKYIATERHASTTVEGDLLASSTTATVGGEDTTRVKRKRRARQTKPKVKPTSFKCDVPECGKLFSRAYNLTSHMKTHSEERPFLCDSCPLAFARRHDRERHARLHTGEKPYTCQSCGSGFMRNDALHRHQRICGQSVSALVALLQQNGGIDQEDAAAAAATLGGLDASSVYQNIFEL</sequence>
<dbReference type="Proteomes" id="UP000823405">
    <property type="component" value="Unassembled WGS sequence"/>
</dbReference>
<proteinExistence type="predicted"/>
<dbReference type="EMBL" id="JAAAIN010000409">
    <property type="protein sequence ID" value="KAG0314939.1"/>
    <property type="molecule type" value="Genomic_DNA"/>
</dbReference>
<accession>A0A9P6R9T4</accession>
<evidence type="ECO:0000256" key="4">
    <source>
        <dbReference type="ARBA" id="ARBA00022771"/>
    </source>
</evidence>
<evidence type="ECO:0000256" key="1">
    <source>
        <dbReference type="ARBA" id="ARBA00004123"/>
    </source>
</evidence>